<proteinExistence type="predicted"/>
<gene>
    <name evidence="2" type="ORF">BDDG_06334</name>
</gene>
<feature type="signal peptide" evidence="1">
    <location>
        <begin position="1"/>
        <end position="21"/>
    </location>
</feature>
<sequence length="132" mass="14891">MHPPTLLFPVTFLAMVGTSIAENCKPGLKYCDASLLQRGMSCLQKRRKIPKSCLTGTDLANAKTLFLYLFLGNYERTIQNALLASGLQFDDRRRVLFQCLDHGAIELYVRCPHACQRLPEDGPGYDWGDDYC</sequence>
<dbReference type="HOGENOM" id="CLU_1916516_0_0_1"/>
<dbReference type="Proteomes" id="UP000007802">
    <property type="component" value="Unassembled WGS sequence"/>
</dbReference>
<reference evidence="2" key="1">
    <citation type="submission" date="2010-03" db="EMBL/GenBank/DDBJ databases">
        <title>Annotation of Blastomyces dermatitidis strain ATCC 18188.</title>
        <authorList>
            <consortium name="The Broad Institute Genome Sequencing Platform"/>
            <consortium name="Broad Institute Genome Sequencing Center for Infectious Disease."/>
            <person name="Cuomo C."/>
            <person name="Klein B."/>
            <person name="Sullivan T."/>
            <person name="Heitman J."/>
            <person name="Young S."/>
            <person name="Zeng Q."/>
            <person name="Gargeya S."/>
            <person name="Alvarado L."/>
            <person name="Berlin A.M."/>
            <person name="Chapman S.B."/>
            <person name="Chen Z."/>
            <person name="Freedman E."/>
            <person name="Gellesch M."/>
            <person name="Goldberg J."/>
            <person name="Griggs A."/>
            <person name="Gujja S."/>
            <person name="Heilman E."/>
            <person name="Heiman D."/>
            <person name="Howarth C."/>
            <person name="Mehta T."/>
            <person name="Neiman D."/>
            <person name="Pearson M."/>
            <person name="Roberts A."/>
            <person name="Saif S."/>
            <person name="Shea T."/>
            <person name="Shenoy N."/>
            <person name="Sisk P."/>
            <person name="Stolte C."/>
            <person name="Sykes S."/>
            <person name="White J."/>
            <person name="Yandava C."/>
            <person name="Haas B."/>
            <person name="Nusbaum C."/>
            <person name="Birren B."/>
        </authorList>
    </citation>
    <scope>NUCLEOTIDE SEQUENCE [LARGE SCALE GENOMIC DNA]</scope>
    <source>
        <strain evidence="2">ATCC 18188</strain>
    </source>
</reference>
<accession>F2TJH7</accession>
<evidence type="ECO:0000313" key="2">
    <source>
        <dbReference type="EMBL" id="EGE83390.1"/>
    </source>
</evidence>
<organism evidence="2">
    <name type="scientific">Ajellomyces dermatitidis (strain ATCC 18188 / CBS 674.68)</name>
    <name type="common">Blastomyces dermatitidis</name>
    <dbReference type="NCBI Taxonomy" id="653446"/>
    <lineage>
        <taxon>Eukaryota</taxon>
        <taxon>Fungi</taxon>
        <taxon>Dikarya</taxon>
        <taxon>Ascomycota</taxon>
        <taxon>Pezizomycotina</taxon>
        <taxon>Eurotiomycetes</taxon>
        <taxon>Eurotiomycetidae</taxon>
        <taxon>Onygenales</taxon>
        <taxon>Ajellomycetaceae</taxon>
        <taxon>Blastomyces</taxon>
    </lineage>
</organism>
<feature type="chain" id="PRO_5003286700" evidence="1">
    <location>
        <begin position="22"/>
        <end position="132"/>
    </location>
</feature>
<protein>
    <submittedName>
        <fullName evidence="2">Uncharacterized protein</fullName>
    </submittedName>
</protein>
<dbReference type="AlphaFoldDB" id="F2TJH7"/>
<dbReference type="OrthoDB" id="4186099at2759"/>
<dbReference type="EMBL" id="GG749448">
    <property type="protein sequence ID" value="EGE83390.1"/>
    <property type="molecule type" value="Genomic_DNA"/>
</dbReference>
<name>F2TJH7_AJEDA</name>
<evidence type="ECO:0000256" key="1">
    <source>
        <dbReference type="SAM" id="SignalP"/>
    </source>
</evidence>
<keyword evidence="1" id="KW-0732">Signal</keyword>